<sequence>MKKIDLENDNKIVTGFKIPDNYFDSFEDRLMQKIESAPEKAKVVSLWQRKSVWISGVAAVFVISIGTWIYFEQQKTESIEISQEYLAYESDITTEDIAKHLTDDELTNLELEITDFDTQTESYINEYLN</sequence>
<accession>A0ABP8ZIF0</accession>
<evidence type="ECO:0000313" key="2">
    <source>
        <dbReference type="EMBL" id="GAA4757506.1"/>
    </source>
</evidence>
<keyword evidence="1" id="KW-1133">Transmembrane helix</keyword>
<evidence type="ECO:0000313" key="3">
    <source>
        <dbReference type="Proteomes" id="UP001500141"/>
    </source>
</evidence>
<proteinExistence type="predicted"/>
<feature type="transmembrane region" description="Helical" evidence="1">
    <location>
        <begin position="52"/>
        <end position="71"/>
    </location>
</feature>
<reference evidence="3" key="1">
    <citation type="journal article" date="2019" name="Int. J. Syst. Evol. Microbiol.">
        <title>The Global Catalogue of Microorganisms (GCM) 10K type strain sequencing project: providing services to taxonomists for standard genome sequencing and annotation.</title>
        <authorList>
            <consortium name="The Broad Institute Genomics Platform"/>
            <consortium name="The Broad Institute Genome Sequencing Center for Infectious Disease"/>
            <person name="Wu L."/>
            <person name="Ma J."/>
        </authorList>
    </citation>
    <scope>NUCLEOTIDE SEQUENCE [LARGE SCALE GENOMIC DNA]</scope>
    <source>
        <strain evidence="3">JCM 18198</strain>
    </source>
</reference>
<gene>
    <name evidence="2" type="ORF">GCM10023230_01650</name>
</gene>
<evidence type="ECO:0000256" key="1">
    <source>
        <dbReference type="SAM" id="Phobius"/>
    </source>
</evidence>
<keyword evidence="3" id="KW-1185">Reference proteome</keyword>
<comment type="caution">
    <text evidence="2">The sequence shown here is derived from an EMBL/GenBank/DDBJ whole genome shotgun (WGS) entry which is preliminary data.</text>
</comment>
<dbReference type="EMBL" id="BAABIP010000005">
    <property type="protein sequence ID" value="GAA4757506.1"/>
    <property type="molecule type" value="Genomic_DNA"/>
</dbReference>
<keyword evidence="1" id="KW-0472">Membrane</keyword>
<protein>
    <recommendedName>
        <fullName evidence="4">Anti-sigma factor</fullName>
    </recommendedName>
</protein>
<organism evidence="2 3">
    <name type="scientific">Flavobacterium hankyongi</name>
    <dbReference type="NCBI Taxonomy" id="1176532"/>
    <lineage>
        <taxon>Bacteria</taxon>
        <taxon>Pseudomonadati</taxon>
        <taxon>Bacteroidota</taxon>
        <taxon>Flavobacteriia</taxon>
        <taxon>Flavobacteriales</taxon>
        <taxon>Flavobacteriaceae</taxon>
        <taxon>Flavobacterium</taxon>
    </lineage>
</organism>
<dbReference type="Proteomes" id="UP001500141">
    <property type="component" value="Unassembled WGS sequence"/>
</dbReference>
<dbReference type="RefSeq" id="WP_264542644.1">
    <property type="nucleotide sequence ID" value="NZ_BAABIP010000005.1"/>
</dbReference>
<evidence type="ECO:0008006" key="4">
    <source>
        <dbReference type="Google" id="ProtNLM"/>
    </source>
</evidence>
<name>A0ABP8ZIF0_9FLAO</name>
<keyword evidence="1" id="KW-0812">Transmembrane</keyword>